<dbReference type="EMBL" id="MTEJ01000317">
    <property type="protein sequence ID" value="OQX04844.1"/>
    <property type="molecule type" value="Genomic_DNA"/>
</dbReference>
<name>A0A1Y1QG55_9GAMM</name>
<dbReference type="Proteomes" id="UP000192491">
    <property type="component" value="Unassembled WGS sequence"/>
</dbReference>
<organism evidence="1 2">
    <name type="scientific">Thiothrix lacustris</name>
    <dbReference type="NCBI Taxonomy" id="525917"/>
    <lineage>
        <taxon>Bacteria</taxon>
        <taxon>Pseudomonadati</taxon>
        <taxon>Pseudomonadota</taxon>
        <taxon>Gammaproteobacteria</taxon>
        <taxon>Thiotrichales</taxon>
        <taxon>Thiotrichaceae</taxon>
        <taxon>Thiothrix</taxon>
    </lineage>
</organism>
<protein>
    <submittedName>
        <fullName evidence="1">Uncharacterized protein</fullName>
    </submittedName>
</protein>
<evidence type="ECO:0000313" key="1">
    <source>
        <dbReference type="EMBL" id="OQX04844.1"/>
    </source>
</evidence>
<evidence type="ECO:0000313" key="2">
    <source>
        <dbReference type="Proteomes" id="UP000192491"/>
    </source>
</evidence>
<comment type="caution">
    <text evidence="1">The sequence shown here is derived from an EMBL/GenBank/DDBJ whole genome shotgun (WGS) entry which is preliminary data.</text>
</comment>
<reference evidence="1 2" key="1">
    <citation type="submission" date="2017-01" db="EMBL/GenBank/DDBJ databases">
        <title>Novel large sulfur bacteria in the metagenomes of groundwater-fed chemosynthetic microbial mats in the Lake Huron basin.</title>
        <authorList>
            <person name="Sharrar A.M."/>
            <person name="Flood B.E."/>
            <person name="Bailey J.V."/>
            <person name="Jones D.S."/>
            <person name="Biddanda B."/>
            <person name="Ruberg S.A."/>
            <person name="Marcus D.N."/>
            <person name="Dick G.J."/>
        </authorList>
    </citation>
    <scope>NUCLEOTIDE SEQUENCE [LARGE SCALE GENOMIC DNA]</scope>
    <source>
        <strain evidence="1">A8</strain>
    </source>
</reference>
<sequence>MTDVRPDQCGLYSAVITDEVEHVKDAIQRYQRVMMLSRKVSDQYRKGARECDRIADTWADNANDMAGLLLLALQRQWALQDGGKWKN</sequence>
<accession>A0A1Y1QG55</accession>
<gene>
    <name evidence="1" type="ORF">BWK73_35115</name>
</gene>
<dbReference type="AlphaFoldDB" id="A0A1Y1QG55"/>
<proteinExistence type="predicted"/>